<comment type="caution">
    <text evidence="3">The sequence shown here is derived from an EMBL/GenBank/DDBJ whole genome shotgun (WGS) entry which is preliminary data.</text>
</comment>
<evidence type="ECO:0000256" key="1">
    <source>
        <dbReference type="SAM" id="MobiDB-lite"/>
    </source>
</evidence>
<name>A0A4Q5J4N3_9ACTN</name>
<dbReference type="AlphaFoldDB" id="A0A4Q5J4N3"/>
<dbReference type="OrthoDB" id="9770043at2"/>
<accession>A0A4Q5J4N3</accession>
<proteinExistence type="predicted"/>
<dbReference type="SUPFAM" id="SSF50952">
    <property type="entry name" value="Soluble quinoprotein glucose dehydrogenase"/>
    <property type="match status" value="1"/>
</dbReference>
<dbReference type="InterPro" id="IPR011041">
    <property type="entry name" value="Quinoprot_gluc/sorb_DH_b-prop"/>
</dbReference>
<evidence type="ECO:0000313" key="3">
    <source>
        <dbReference type="EMBL" id="RYU12491.1"/>
    </source>
</evidence>
<reference evidence="3 4" key="1">
    <citation type="submission" date="2019-01" db="EMBL/GenBank/DDBJ databases">
        <title>Nocardioides guangzhouensis sp. nov., an actinobacterium isolated from soil.</title>
        <authorList>
            <person name="Fu Y."/>
            <person name="Cai Y."/>
            <person name="Lin Z."/>
            <person name="Chen P."/>
        </authorList>
    </citation>
    <scope>NUCLEOTIDE SEQUENCE [LARGE SCALE GENOMIC DNA]</scope>
    <source>
        <strain evidence="3 4">NBRC 105384</strain>
    </source>
</reference>
<evidence type="ECO:0000259" key="2">
    <source>
        <dbReference type="Pfam" id="PF07995"/>
    </source>
</evidence>
<feature type="region of interest" description="Disordered" evidence="1">
    <location>
        <begin position="1"/>
        <end position="47"/>
    </location>
</feature>
<dbReference type="Gene3D" id="2.120.10.30">
    <property type="entry name" value="TolB, C-terminal domain"/>
    <property type="match status" value="1"/>
</dbReference>
<evidence type="ECO:0000313" key="4">
    <source>
        <dbReference type="Proteomes" id="UP000291189"/>
    </source>
</evidence>
<keyword evidence="4" id="KW-1185">Reference proteome</keyword>
<feature type="domain" description="Glucose/Sorbosone dehydrogenase" evidence="2">
    <location>
        <begin position="59"/>
        <end position="354"/>
    </location>
</feature>
<dbReference type="Proteomes" id="UP000291189">
    <property type="component" value="Unassembled WGS sequence"/>
</dbReference>
<dbReference type="PANTHER" id="PTHR19328">
    <property type="entry name" value="HEDGEHOG-INTERACTING PROTEIN"/>
    <property type="match status" value="1"/>
</dbReference>
<protein>
    <submittedName>
        <fullName evidence="3">PQQ-dependent sugar dehydrogenase</fullName>
    </submittedName>
</protein>
<dbReference type="InterPro" id="IPR011042">
    <property type="entry name" value="6-blade_b-propeller_TolB-like"/>
</dbReference>
<feature type="compositionally biased region" description="Low complexity" evidence="1">
    <location>
        <begin position="25"/>
        <end position="43"/>
    </location>
</feature>
<sequence>MLLSACTQPEGDPGGLGPQQPTPQPSTQTGEPAEPSEQSSESAGPVRPHVVGTVARNLAAPWGVTFLPDGSALVSERDTTRVLAIPAGGGRPREVGRLGIAAPQGEAGVLGLATSPTYDDDSLVYAYVSTAEDNRVVRMEYDGRRLGRPDPVLTGIPNGFIHDGGRLLFADDGNLFVSTGETGDEQLAQDRDSLAGKVLRITPDGDPVADNPVEGSPVWTMGHRNVQGLAFDEHGRLWASEFGADTWDELNLISRGRNYGWPLHEGRAPDPQDAYRDPYVQWRTSEASPSGLAYLDGSLWMASLRGQRLWQVPVSEEGTGKPRDWFVGDYGRMRTVVVAPDGNLWVTTSNRDGRGDPAAQDDRILEVALR</sequence>
<dbReference type="PANTHER" id="PTHR19328:SF13">
    <property type="entry name" value="HIPL1 PROTEIN"/>
    <property type="match status" value="1"/>
</dbReference>
<dbReference type="Pfam" id="PF07995">
    <property type="entry name" value="GSDH"/>
    <property type="match status" value="1"/>
</dbReference>
<organism evidence="3 4">
    <name type="scientific">Nocardioides iriomotensis</name>
    <dbReference type="NCBI Taxonomy" id="715784"/>
    <lineage>
        <taxon>Bacteria</taxon>
        <taxon>Bacillati</taxon>
        <taxon>Actinomycetota</taxon>
        <taxon>Actinomycetes</taxon>
        <taxon>Propionibacteriales</taxon>
        <taxon>Nocardioidaceae</taxon>
        <taxon>Nocardioides</taxon>
    </lineage>
</organism>
<dbReference type="InterPro" id="IPR012938">
    <property type="entry name" value="Glc/Sorbosone_DH"/>
</dbReference>
<gene>
    <name evidence="3" type="ORF">ETU37_09560</name>
</gene>
<dbReference type="EMBL" id="SDPU01000021">
    <property type="protein sequence ID" value="RYU12491.1"/>
    <property type="molecule type" value="Genomic_DNA"/>
</dbReference>